<keyword evidence="5" id="KW-1003">Cell membrane</keyword>
<dbReference type="GO" id="GO:0003954">
    <property type="term" value="F:NADH dehydrogenase activity"/>
    <property type="evidence" value="ECO:0007669"/>
    <property type="project" value="TreeGrafter"/>
</dbReference>
<evidence type="ECO:0000313" key="7">
    <source>
        <dbReference type="EMBL" id="ADW69442.1"/>
    </source>
</evidence>
<feature type="transmembrane region" description="Helical" evidence="5">
    <location>
        <begin position="292"/>
        <end position="312"/>
    </location>
</feature>
<comment type="similarity">
    <text evidence="5 6">Belongs to the complex I subunit 1 family.</text>
</comment>
<dbReference type="InterPro" id="IPR001694">
    <property type="entry name" value="NADH_UbQ_OxRdtase_su1/FPO"/>
</dbReference>
<organism evidence="8">
    <name type="scientific">Granulicella tundricola (strain ATCC BAA-1859 / DSM 23138 / MP5ACTX9)</name>
    <dbReference type="NCBI Taxonomy" id="1198114"/>
    <lineage>
        <taxon>Bacteria</taxon>
        <taxon>Pseudomonadati</taxon>
        <taxon>Acidobacteriota</taxon>
        <taxon>Terriglobia</taxon>
        <taxon>Terriglobales</taxon>
        <taxon>Acidobacteriaceae</taxon>
        <taxon>Granulicella</taxon>
    </lineage>
</organism>
<keyword evidence="5" id="KW-0874">Quinone</keyword>
<dbReference type="eggNOG" id="COG1005">
    <property type="taxonomic scope" value="Bacteria"/>
</dbReference>
<keyword evidence="3 5" id="KW-1133">Transmembrane helix</keyword>
<feature type="transmembrane region" description="Helical" evidence="5">
    <location>
        <begin position="161"/>
        <end position="179"/>
    </location>
</feature>
<dbReference type="EMBL" id="CP002480">
    <property type="protein sequence ID" value="ADW69442.1"/>
    <property type="molecule type" value="Genomic_DNA"/>
</dbReference>
<sequence length="352" mass="38484">MPNLSDFQVCFLITVLKIVVVLVITLTAVAYTVLLERKVIGRMQNRWGPSRVGPFGLLQPLADGIKLFLKEDLTPMLVQKPLFLVAPIIALGCALTSIAVVPFGTLTTFKGVDLFEIANVNIGLLVILGITSIGVYGIALSGWSSNNKYALLGSLRATSQVISYELALGLSLVGVVLRAGSLNLRTIVDSQSAHGALSWNILGGFQIVAFFIYLMAAYAETNRSPFDLPEAESELVAGYHTEYSSMKFAMFFMAEYANMITVACVATLLFFGGASSPFGHLFPDFGGPWVHAGLSIFWFVAKIFAFLFLYIWVRSTLPRFRYDQLMGFGWKFLMPVAILNILATSLVLAFKG</sequence>
<name>E8X4N2_GRATM</name>
<evidence type="ECO:0000256" key="5">
    <source>
        <dbReference type="HAMAP-Rule" id="MF_01350"/>
    </source>
</evidence>
<keyword evidence="2 5" id="KW-0812">Transmembrane</keyword>
<dbReference type="HAMAP" id="MF_01350">
    <property type="entry name" value="NDH1_NuoH"/>
    <property type="match status" value="1"/>
</dbReference>
<dbReference type="Pfam" id="PF00146">
    <property type="entry name" value="NADHdh"/>
    <property type="match status" value="1"/>
</dbReference>
<dbReference type="OrthoDB" id="9803734at2"/>
<dbReference type="PaxDb" id="1198114-AciX9_2405"/>
<evidence type="ECO:0000256" key="1">
    <source>
        <dbReference type="ARBA" id="ARBA00004141"/>
    </source>
</evidence>
<reference evidence="8" key="1">
    <citation type="submission" date="2011-01" db="EMBL/GenBank/DDBJ databases">
        <title>Complete sequence of chromosome of Acidobacterium sp. MP5ACTX9.</title>
        <authorList>
            <consortium name="US DOE Joint Genome Institute"/>
            <person name="Lucas S."/>
            <person name="Copeland A."/>
            <person name="Lapidus A."/>
            <person name="Cheng J.-F."/>
            <person name="Goodwin L."/>
            <person name="Pitluck S."/>
            <person name="Teshima H."/>
            <person name="Detter J.C."/>
            <person name="Han C."/>
            <person name="Tapia R."/>
            <person name="Land M."/>
            <person name="Hauser L."/>
            <person name="Kyrpides N."/>
            <person name="Ivanova N."/>
            <person name="Ovchinnikova G."/>
            <person name="Pagani I."/>
            <person name="Rawat S.R."/>
            <person name="Mannisto M."/>
            <person name="Haggblom M.M."/>
            <person name="Woyke T."/>
        </authorList>
    </citation>
    <scope>NUCLEOTIDE SEQUENCE [LARGE SCALE GENOMIC DNA]</scope>
    <source>
        <strain evidence="8">MP5ACTX9</strain>
    </source>
</reference>
<dbReference type="GO" id="GO:0048038">
    <property type="term" value="F:quinone binding"/>
    <property type="evidence" value="ECO:0007669"/>
    <property type="project" value="UniProtKB-KW"/>
</dbReference>
<feature type="transmembrane region" description="Helical" evidence="5">
    <location>
        <begin position="82"/>
        <end position="105"/>
    </location>
</feature>
<feature type="transmembrane region" description="Helical" evidence="5">
    <location>
        <begin position="332"/>
        <end position="350"/>
    </location>
</feature>
<dbReference type="HOGENOM" id="CLU_015134_0_1_0"/>
<comment type="subunit">
    <text evidence="5">NDH-1 is composed of 14 different subunits. Subunits NuoA, H, J, K, L, M, N constitute the membrane sector of the complex.</text>
</comment>
<proteinExistence type="inferred from homology"/>
<keyword evidence="5" id="KW-0830">Ubiquinone</keyword>
<dbReference type="EC" id="7.1.1.-" evidence="5"/>
<keyword evidence="8" id="KW-1185">Reference proteome</keyword>
<comment type="catalytic activity">
    <reaction evidence="5">
        <text>a quinone + NADH + 5 H(+)(in) = a quinol + NAD(+) + 4 H(+)(out)</text>
        <dbReference type="Rhea" id="RHEA:57888"/>
        <dbReference type="ChEBI" id="CHEBI:15378"/>
        <dbReference type="ChEBI" id="CHEBI:24646"/>
        <dbReference type="ChEBI" id="CHEBI:57540"/>
        <dbReference type="ChEBI" id="CHEBI:57945"/>
        <dbReference type="ChEBI" id="CHEBI:132124"/>
    </reaction>
</comment>
<evidence type="ECO:0000256" key="4">
    <source>
        <dbReference type="ARBA" id="ARBA00023136"/>
    </source>
</evidence>
<feature type="transmembrane region" description="Helical" evidence="5">
    <location>
        <begin position="199"/>
        <end position="219"/>
    </location>
</feature>
<dbReference type="PROSITE" id="PS00667">
    <property type="entry name" value="COMPLEX1_ND1_1"/>
    <property type="match status" value="1"/>
</dbReference>
<feature type="transmembrane region" description="Helical" evidence="5">
    <location>
        <begin position="248"/>
        <end position="272"/>
    </location>
</feature>
<evidence type="ECO:0000256" key="2">
    <source>
        <dbReference type="ARBA" id="ARBA00022692"/>
    </source>
</evidence>
<protein>
    <recommendedName>
        <fullName evidence="5">NADH-quinone oxidoreductase subunit H</fullName>
        <ecNumber evidence="5">7.1.1.-</ecNumber>
    </recommendedName>
    <alternativeName>
        <fullName evidence="5">NADH dehydrogenase I subunit H</fullName>
    </alternativeName>
    <alternativeName>
        <fullName evidence="5">NDH-1 subunit H</fullName>
    </alternativeName>
</protein>
<dbReference type="PANTHER" id="PTHR11432:SF3">
    <property type="entry name" value="NADH-UBIQUINONE OXIDOREDUCTASE CHAIN 1"/>
    <property type="match status" value="1"/>
</dbReference>
<evidence type="ECO:0000313" key="8">
    <source>
        <dbReference type="Proteomes" id="UP000000343"/>
    </source>
</evidence>
<dbReference type="GO" id="GO:0016655">
    <property type="term" value="F:oxidoreductase activity, acting on NAD(P)H, quinone or similar compound as acceptor"/>
    <property type="evidence" value="ECO:0007669"/>
    <property type="project" value="UniProtKB-UniRule"/>
</dbReference>
<dbReference type="GO" id="GO:0005886">
    <property type="term" value="C:plasma membrane"/>
    <property type="evidence" value="ECO:0007669"/>
    <property type="project" value="UniProtKB-SubCell"/>
</dbReference>
<dbReference type="GO" id="GO:0009060">
    <property type="term" value="P:aerobic respiration"/>
    <property type="evidence" value="ECO:0007669"/>
    <property type="project" value="TreeGrafter"/>
</dbReference>
<comment type="subcellular location">
    <subcellularLocation>
        <location evidence="5">Cell inner membrane</location>
        <topology evidence="5">Multi-pass membrane protein</topology>
    </subcellularLocation>
    <subcellularLocation>
        <location evidence="6">Cell membrane</location>
        <topology evidence="6">Multi-pass membrane protein</topology>
    </subcellularLocation>
    <subcellularLocation>
        <location evidence="1">Membrane</location>
        <topology evidence="1">Multi-pass membrane protein</topology>
    </subcellularLocation>
</comment>
<keyword evidence="4 5" id="KW-0472">Membrane</keyword>
<comment type="function">
    <text evidence="5">NDH-1 shuttles electrons from NADH, via FMN and iron-sulfur (Fe-S) centers, to quinones in the respiratory chain. The immediate electron acceptor for the enzyme in this species is believed to be ubiquinone. Couples the redox reaction to proton translocation (for every two electrons transferred, four hydrogen ions are translocated across the cytoplasmic membrane), and thus conserves the redox energy in a proton gradient. This subunit may bind ubiquinone.</text>
</comment>
<dbReference type="NCBIfam" id="NF004741">
    <property type="entry name" value="PRK06076.1-2"/>
    <property type="match status" value="1"/>
</dbReference>
<dbReference type="InterPro" id="IPR018086">
    <property type="entry name" value="NADH_UbQ_OxRdtase_su1_CS"/>
</dbReference>
<accession>E8X4N2</accession>
<dbReference type="RefSeq" id="WP_013580758.1">
    <property type="nucleotide sequence ID" value="NC_015064.1"/>
</dbReference>
<feature type="transmembrane region" description="Helical" evidence="5">
    <location>
        <begin position="12"/>
        <end position="34"/>
    </location>
</feature>
<dbReference type="PROSITE" id="PS00668">
    <property type="entry name" value="COMPLEX1_ND1_2"/>
    <property type="match status" value="1"/>
</dbReference>
<dbReference type="KEGG" id="acm:AciX9_2405"/>
<dbReference type="STRING" id="1198114.AciX9_2405"/>
<dbReference type="Proteomes" id="UP000000343">
    <property type="component" value="Chromosome"/>
</dbReference>
<gene>
    <name evidence="5" type="primary">nuoH</name>
    <name evidence="7" type="ordered locus">AciX9_2405</name>
</gene>
<dbReference type="PANTHER" id="PTHR11432">
    <property type="entry name" value="NADH DEHYDROGENASE SUBUNIT 1"/>
    <property type="match status" value="1"/>
</dbReference>
<keyword evidence="5" id="KW-1278">Translocase</keyword>
<evidence type="ECO:0000256" key="3">
    <source>
        <dbReference type="ARBA" id="ARBA00022989"/>
    </source>
</evidence>
<feature type="transmembrane region" description="Helical" evidence="5">
    <location>
        <begin position="117"/>
        <end position="140"/>
    </location>
</feature>
<keyword evidence="5 6" id="KW-0520">NAD</keyword>
<keyword evidence="5" id="KW-0997">Cell inner membrane</keyword>
<evidence type="ECO:0000256" key="6">
    <source>
        <dbReference type="RuleBase" id="RU000471"/>
    </source>
</evidence>
<dbReference type="AlphaFoldDB" id="E8X4N2"/>